<dbReference type="Gene3D" id="3.40.390.30">
    <property type="entry name" value="Metalloproteases ('zincins'), catalytic domain"/>
    <property type="match status" value="1"/>
</dbReference>
<dbReference type="Proteomes" id="UP000544872">
    <property type="component" value="Unassembled WGS sequence"/>
</dbReference>
<dbReference type="GO" id="GO:0005737">
    <property type="term" value="C:cytoplasm"/>
    <property type="evidence" value="ECO:0007669"/>
    <property type="project" value="UniProtKB-SubCell"/>
</dbReference>
<keyword evidence="2 7" id="KW-0540">Nuclease</keyword>
<dbReference type="SUPFAM" id="SSF55486">
    <property type="entry name" value="Metalloproteases ('zincins'), catalytic domain"/>
    <property type="match status" value="1"/>
</dbReference>
<keyword evidence="3 7" id="KW-0479">Metal-binding</keyword>
<comment type="similarity">
    <text evidence="1 7">Belongs to the endoribonuclease YbeY family.</text>
</comment>
<keyword evidence="4 7" id="KW-0255">Endonuclease</keyword>
<evidence type="ECO:0000256" key="2">
    <source>
        <dbReference type="ARBA" id="ARBA00022722"/>
    </source>
</evidence>
<dbReference type="EC" id="3.1.-.-" evidence="7"/>
<dbReference type="RefSeq" id="WP_184261285.1">
    <property type="nucleotide sequence ID" value="NZ_JACIIX010000001.1"/>
</dbReference>
<evidence type="ECO:0000256" key="5">
    <source>
        <dbReference type="ARBA" id="ARBA00022801"/>
    </source>
</evidence>
<dbReference type="PANTHER" id="PTHR46986:SF1">
    <property type="entry name" value="ENDORIBONUCLEASE YBEY, CHLOROPLASTIC"/>
    <property type="match status" value="1"/>
</dbReference>
<dbReference type="GO" id="GO:0004222">
    <property type="term" value="F:metalloendopeptidase activity"/>
    <property type="evidence" value="ECO:0007669"/>
    <property type="project" value="InterPro"/>
</dbReference>
<keyword evidence="7" id="KW-0963">Cytoplasm</keyword>
<dbReference type="GO" id="GO:0008270">
    <property type="term" value="F:zinc ion binding"/>
    <property type="evidence" value="ECO:0007669"/>
    <property type="project" value="UniProtKB-UniRule"/>
</dbReference>
<proteinExistence type="inferred from homology"/>
<keyword evidence="6 7" id="KW-0862">Zinc</keyword>
<evidence type="ECO:0000256" key="1">
    <source>
        <dbReference type="ARBA" id="ARBA00010875"/>
    </source>
</evidence>
<comment type="subcellular location">
    <subcellularLocation>
        <location evidence="7">Cytoplasm</location>
    </subcellularLocation>
</comment>
<comment type="cofactor">
    <cofactor evidence="7">
        <name>Zn(2+)</name>
        <dbReference type="ChEBI" id="CHEBI:29105"/>
    </cofactor>
    <text evidence="7">Binds 1 zinc ion.</text>
</comment>
<evidence type="ECO:0000313" key="8">
    <source>
        <dbReference type="EMBL" id="MBB6209230.1"/>
    </source>
</evidence>
<comment type="function">
    <text evidence="7">Single strand-specific metallo-endoribonuclease involved in late-stage 70S ribosome quality control and in maturation of the 3' terminus of the 16S rRNA.</text>
</comment>
<dbReference type="NCBIfam" id="TIGR00043">
    <property type="entry name" value="rRNA maturation RNase YbeY"/>
    <property type="match status" value="1"/>
</dbReference>
<keyword evidence="7" id="KW-0698">rRNA processing</keyword>
<dbReference type="AlphaFoldDB" id="A0A7W9ZD94"/>
<keyword evidence="9" id="KW-1185">Reference proteome</keyword>
<evidence type="ECO:0000256" key="7">
    <source>
        <dbReference type="HAMAP-Rule" id="MF_00009"/>
    </source>
</evidence>
<feature type="binding site" evidence="7">
    <location>
        <position position="123"/>
    </location>
    <ligand>
        <name>Zn(2+)</name>
        <dbReference type="ChEBI" id="CHEBI:29105"/>
        <note>catalytic</note>
    </ligand>
</feature>
<dbReference type="Pfam" id="PF02130">
    <property type="entry name" value="YbeY"/>
    <property type="match status" value="1"/>
</dbReference>
<keyword evidence="7" id="KW-0690">Ribosome biogenesis</keyword>
<gene>
    <name evidence="7" type="primary">ybeY</name>
    <name evidence="8" type="ORF">FHS48_000611</name>
</gene>
<dbReference type="HAMAP" id="MF_00009">
    <property type="entry name" value="Endoribonucl_YbeY"/>
    <property type="match status" value="1"/>
</dbReference>
<dbReference type="InterPro" id="IPR023091">
    <property type="entry name" value="MetalPrtase_cat_dom_sf_prd"/>
</dbReference>
<dbReference type="PANTHER" id="PTHR46986">
    <property type="entry name" value="ENDORIBONUCLEASE YBEY, CHLOROPLASTIC"/>
    <property type="match status" value="1"/>
</dbReference>
<accession>A0A7W9ZD94</accession>
<evidence type="ECO:0000256" key="4">
    <source>
        <dbReference type="ARBA" id="ARBA00022759"/>
    </source>
</evidence>
<dbReference type="GO" id="GO:0004521">
    <property type="term" value="F:RNA endonuclease activity"/>
    <property type="evidence" value="ECO:0007669"/>
    <property type="project" value="UniProtKB-UniRule"/>
</dbReference>
<evidence type="ECO:0000313" key="9">
    <source>
        <dbReference type="Proteomes" id="UP000544872"/>
    </source>
</evidence>
<protein>
    <recommendedName>
        <fullName evidence="7">Endoribonuclease YbeY</fullName>
        <ecNumber evidence="7">3.1.-.-</ecNumber>
    </recommendedName>
</protein>
<sequence>MDEILDLALTVDDPRWEEAIPVLDALTDRVVRTALDMAGEQDPVEVSVVLSSDSAVQALNRDYRGKDKPTNVLSFASRDQDMPVLPGEPEVLGDIIVAFETTQAEAVEQEKSFSDHFTHLLVHGTLHLLGFDHQDGDEAEEMEALEVEILARLGISDPYADGEVVAVDDDR</sequence>
<evidence type="ECO:0000256" key="3">
    <source>
        <dbReference type="ARBA" id="ARBA00022723"/>
    </source>
</evidence>
<dbReference type="EMBL" id="JACIIX010000001">
    <property type="protein sequence ID" value="MBB6209230.1"/>
    <property type="molecule type" value="Genomic_DNA"/>
</dbReference>
<evidence type="ECO:0000256" key="6">
    <source>
        <dbReference type="ARBA" id="ARBA00022833"/>
    </source>
</evidence>
<name>A0A7W9ZD94_NOVIT</name>
<dbReference type="InterPro" id="IPR002036">
    <property type="entry name" value="YbeY"/>
</dbReference>
<reference evidence="8 9" key="1">
    <citation type="submission" date="2020-08" db="EMBL/GenBank/DDBJ databases">
        <title>Genomic Encyclopedia of Type Strains, Phase IV (KMG-IV): sequencing the most valuable type-strain genomes for metagenomic binning, comparative biology and taxonomic classification.</title>
        <authorList>
            <person name="Goeker M."/>
        </authorList>
    </citation>
    <scope>NUCLEOTIDE SEQUENCE [LARGE SCALE GENOMIC DNA]</scope>
    <source>
        <strain evidence="8 9">DSM 11590</strain>
    </source>
</reference>
<dbReference type="PROSITE" id="PS01306">
    <property type="entry name" value="UPF0054"/>
    <property type="match status" value="1"/>
</dbReference>
<feature type="binding site" evidence="7">
    <location>
        <position position="133"/>
    </location>
    <ligand>
        <name>Zn(2+)</name>
        <dbReference type="ChEBI" id="CHEBI:29105"/>
        <note>catalytic</note>
    </ligand>
</feature>
<feature type="binding site" evidence="7">
    <location>
        <position position="127"/>
    </location>
    <ligand>
        <name>Zn(2+)</name>
        <dbReference type="ChEBI" id="CHEBI:29105"/>
        <note>catalytic</note>
    </ligand>
</feature>
<keyword evidence="5 7" id="KW-0378">Hydrolase</keyword>
<comment type="caution">
    <text evidence="8">The sequence shown here is derived from an EMBL/GenBank/DDBJ whole genome shotgun (WGS) entry which is preliminary data.</text>
</comment>
<dbReference type="GO" id="GO:0006364">
    <property type="term" value="P:rRNA processing"/>
    <property type="evidence" value="ECO:0007669"/>
    <property type="project" value="UniProtKB-UniRule"/>
</dbReference>
<organism evidence="8 9">
    <name type="scientific">Novispirillum itersonii</name>
    <name type="common">Aquaspirillum itersonii</name>
    <dbReference type="NCBI Taxonomy" id="189"/>
    <lineage>
        <taxon>Bacteria</taxon>
        <taxon>Pseudomonadati</taxon>
        <taxon>Pseudomonadota</taxon>
        <taxon>Alphaproteobacteria</taxon>
        <taxon>Rhodospirillales</taxon>
        <taxon>Novispirillaceae</taxon>
        <taxon>Novispirillum</taxon>
    </lineage>
</organism>
<dbReference type="InterPro" id="IPR020549">
    <property type="entry name" value="YbeY_CS"/>
</dbReference>